<reference evidence="1" key="1">
    <citation type="journal article" date="2019" name="bioRxiv">
        <title>The Genome of the Zebra Mussel, Dreissena polymorpha: A Resource for Invasive Species Research.</title>
        <authorList>
            <person name="McCartney M.A."/>
            <person name="Auch B."/>
            <person name="Kono T."/>
            <person name="Mallez S."/>
            <person name="Zhang Y."/>
            <person name="Obille A."/>
            <person name="Becker A."/>
            <person name="Abrahante J.E."/>
            <person name="Garbe J."/>
            <person name="Badalamenti J.P."/>
            <person name="Herman A."/>
            <person name="Mangelson H."/>
            <person name="Liachko I."/>
            <person name="Sullivan S."/>
            <person name="Sone E.D."/>
            <person name="Koren S."/>
            <person name="Silverstein K.A.T."/>
            <person name="Beckman K.B."/>
            <person name="Gohl D.M."/>
        </authorList>
    </citation>
    <scope>NUCLEOTIDE SEQUENCE</scope>
    <source>
        <strain evidence="1">Duluth1</strain>
        <tissue evidence="1">Whole animal</tissue>
    </source>
</reference>
<keyword evidence="2" id="KW-1185">Reference proteome</keyword>
<proteinExistence type="predicted"/>
<gene>
    <name evidence="1" type="ORF">DPMN_099436</name>
</gene>
<dbReference type="AlphaFoldDB" id="A0A9D4LH90"/>
<dbReference type="EMBL" id="JAIWYP010000003">
    <property type="protein sequence ID" value="KAH3856841.1"/>
    <property type="molecule type" value="Genomic_DNA"/>
</dbReference>
<dbReference type="Proteomes" id="UP000828390">
    <property type="component" value="Unassembled WGS sequence"/>
</dbReference>
<name>A0A9D4LH90_DREPO</name>
<accession>A0A9D4LH90</accession>
<evidence type="ECO:0000313" key="1">
    <source>
        <dbReference type="EMBL" id="KAH3856841.1"/>
    </source>
</evidence>
<evidence type="ECO:0000313" key="2">
    <source>
        <dbReference type="Proteomes" id="UP000828390"/>
    </source>
</evidence>
<organism evidence="1 2">
    <name type="scientific">Dreissena polymorpha</name>
    <name type="common">Zebra mussel</name>
    <name type="synonym">Mytilus polymorpha</name>
    <dbReference type="NCBI Taxonomy" id="45954"/>
    <lineage>
        <taxon>Eukaryota</taxon>
        <taxon>Metazoa</taxon>
        <taxon>Spiralia</taxon>
        <taxon>Lophotrochozoa</taxon>
        <taxon>Mollusca</taxon>
        <taxon>Bivalvia</taxon>
        <taxon>Autobranchia</taxon>
        <taxon>Heteroconchia</taxon>
        <taxon>Euheterodonta</taxon>
        <taxon>Imparidentia</taxon>
        <taxon>Neoheterodontei</taxon>
        <taxon>Myida</taxon>
        <taxon>Dreissenoidea</taxon>
        <taxon>Dreissenidae</taxon>
        <taxon>Dreissena</taxon>
    </lineage>
</organism>
<reference evidence="1" key="2">
    <citation type="submission" date="2020-11" db="EMBL/GenBank/DDBJ databases">
        <authorList>
            <person name="McCartney M.A."/>
            <person name="Auch B."/>
            <person name="Kono T."/>
            <person name="Mallez S."/>
            <person name="Becker A."/>
            <person name="Gohl D.M."/>
            <person name="Silverstein K.A.T."/>
            <person name="Koren S."/>
            <person name="Bechman K.B."/>
            <person name="Herman A."/>
            <person name="Abrahante J.E."/>
            <person name="Garbe J."/>
        </authorList>
    </citation>
    <scope>NUCLEOTIDE SEQUENCE</scope>
    <source>
        <strain evidence="1">Duluth1</strain>
        <tissue evidence="1">Whole animal</tissue>
    </source>
</reference>
<comment type="caution">
    <text evidence="1">The sequence shown here is derived from an EMBL/GenBank/DDBJ whole genome shotgun (WGS) entry which is preliminary data.</text>
</comment>
<sequence>MLRAQYEARHDLHGTPVAGLMLVVTHVTDQPFYMGLPRGQHAVPVVTEQALKQYTVTIVKEQAMKQYALTIVKEQALKQHDRSCIHIWEIRLYVSA</sequence>
<protein>
    <submittedName>
        <fullName evidence="1">Uncharacterized protein</fullName>
    </submittedName>
</protein>